<dbReference type="RefSeq" id="WP_344259724.1">
    <property type="nucleotide sequence ID" value="NZ_BAAAMJ010000010.1"/>
</dbReference>
<dbReference type="Proteomes" id="UP001501303">
    <property type="component" value="Unassembled WGS sequence"/>
</dbReference>
<evidence type="ECO:0000313" key="2">
    <source>
        <dbReference type="EMBL" id="GAA1905986.1"/>
    </source>
</evidence>
<comment type="caution">
    <text evidence="2">The sequence shown here is derived from an EMBL/GenBank/DDBJ whole genome shotgun (WGS) entry which is preliminary data.</text>
</comment>
<evidence type="ECO:0000313" key="3">
    <source>
        <dbReference type="Proteomes" id="UP001501303"/>
    </source>
</evidence>
<reference evidence="2 3" key="1">
    <citation type="journal article" date="2019" name="Int. J. Syst. Evol. Microbiol.">
        <title>The Global Catalogue of Microorganisms (GCM) 10K type strain sequencing project: providing services to taxonomists for standard genome sequencing and annotation.</title>
        <authorList>
            <consortium name="The Broad Institute Genomics Platform"/>
            <consortium name="The Broad Institute Genome Sequencing Center for Infectious Disease"/>
            <person name="Wu L."/>
            <person name="Ma J."/>
        </authorList>
    </citation>
    <scope>NUCLEOTIDE SEQUENCE [LARGE SCALE GENOMIC DNA]</scope>
    <source>
        <strain evidence="2 3">JCM 13581</strain>
    </source>
</reference>
<evidence type="ECO:0000256" key="1">
    <source>
        <dbReference type="SAM" id="MobiDB-lite"/>
    </source>
</evidence>
<keyword evidence="3" id="KW-1185">Reference proteome</keyword>
<feature type="compositionally biased region" description="Low complexity" evidence="1">
    <location>
        <begin position="170"/>
        <end position="187"/>
    </location>
</feature>
<feature type="region of interest" description="Disordered" evidence="1">
    <location>
        <begin position="170"/>
        <end position="205"/>
    </location>
</feature>
<evidence type="ECO:0008006" key="4">
    <source>
        <dbReference type="Google" id="ProtNLM"/>
    </source>
</evidence>
<feature type="region of interest" description="Disordered" evidence="1">
    <location>
        <begin position="1"/>
        <end position="33"/>
    </location>
</feature>
<protein>
    <recommendedName>
        <fullName evidence="4">A-factor biosynthesis hotdog domain-containing protein</fullName>
    </recommendedName>
</protein>
<proteinExistence type="predicted"/>
<organism evidence="2 3">
    <name type="scientific">Streptomyces sodiiphilus</name>
    <dbReference type="NCBI Taxonomy" id="226217"/>
    <lineage>
        <taxon>Bacteria</taxon>
        <taxon>Bacillati</taxon>
        <taxon>Actinomycetota</taxon>
        <taxon>Actinomycetes</taxon>
        <taxon>Kitasatosporales</taxon>
        <taxon>Streptomycetaceae</taxon>
        <taxon>Streptomyces</taxon>
    </lineage>
</organism>
<dbReference type="EMBL" id="BAAAMJ010000010">
    <property type="protein sequence ID" value="GAA1905986.1"/>
    <property type="molecule type" value="Genomic_DNA"/>
</dbReference>
<name>A0ABN2NZ33_9ACTN</name>
<gene>
    <name evidence="2" type="ORF">GCM10009716_14930</name>
</gene>
<sequence length="323" mass="33879">MPLVSPAPHDAPAQAGRAPSPSAGHPRPSTRHLVQRPVTPEEFFLGTTVRGEYRYVLSDTLPGAGHQPAEGHRNRIDGLGFVSDALYDVARFVALRQLGLSRRTAPRVTETSVDITEEGPWRPAGRRAYAVTDLVFRAPERDRAGGPLECTATVGVDGVPCATARARLDFPGPAPAGSSPADFPGSARGPEPLAPHRVGRSDPRDVVLTGPVRAGHDRLTVGVAPRLGGPRRAGDAPLLAASCQAAVLAAAELRGFSPAHCLPVHWSASLHRPPAPGVALHCLAVPGAVERDGRDRPVLKVRLSFAQDGSALGSGCVTVVQDW</sequence>
<accession>A0ABN2NZ33</accession>